<reference evidence="2" key="1">
    <citation type="submission" date="2019-12" db="EMBL/GenBank/DDBJ databases">
        <title>An insight into the sialome of adult female Ixodes ricinus ticks feeding for 6 days.</title>
        <authorList>
            <person name="Perner J."/>
            <person name="Ribeiro J.M.C."/>
        </authorList>
    </citation>
    <scope>NUCLEOTIDE SEQUENCE</scope>
    <source>
        <strain evidence="2">Semi-engorged</strain>
        <tissue evidence="2">Salivary glands</tissue>
    </source>
</reference>
<sequence>MSFFLSTDNACIVALIMSSARCSACARSPPPVSGRSTSSSLWRSRRPSRADCTSEGSPTDTRVIRASPADEDRPSTGSTTEGSTTTGLFSKAAFRYL</sequence>
<accession>A0A6B0UF62</accession>
<dbReference type="EMBL" id="GIFC01005432">
    <property type="protein sequence ID" value="MXU87515.1"/>
    <property type="molecule type" value="Transcribed_RNA"/>
</dbReference>
<feature type="compositionally biased region" description="Low complexity" evidence="1">
    <location>
        <begin position="75"/>
        <end position="87"/>
    </location>
</feature>
<feature type="region of interest" description="Disordered" evidence="1">
    <location>
        <begin position="27"/>
        <end position="97"/>
    </location>
</feature>
<evidence type="ECO:0000256" key="1">
    <source>
        <dbReference type="SAM" id="MobiDB-lite"/>
    </source>
</evidence>
<evidence type="ECO:0000313" key="2">
    <source>
        <dbReference type="EMBL" id="MXU87515.1"/>
    </source>
</evidence>
<protein>
    <submittedName>
        <fullName evidence="2">Putative secreted protein</fullName>
    </submittedName>
</protein>
<dbReference type="AlphaFoldDB" id="A0A6B0UF62"/>
<organism evidence="2">
    <name type="scientific">Ixodes ricinus</name>
    <name type="common">Common tick</name>
    <name type="synonym">Acarus ricinus</name>
    <dbReference type="NCBI Taxonomy" id="34613"/>
    <lineage>
        <taxon>Eukaryota</taxon>
        <taxon>Metazoa</taxon>
        <taxon>Ecdysozoa</taxon>
        <taxon>Arthropoda</taxon>
        <taxon>Chelicerata</taxon>
        <taxon>Arachnida</taxon>
        <taxon>Acari</taxon>
        <taxon>Parasitiformes</taxon>
        <taxon>Ixodida</taxon>
        <taxon>Ixodoidea</taxon>
        <taxon>Ixodidae</taxon>
        <taxon>Ixodinae</taxon>
        <taxon>Ixodes</taxon>
    </lineage>
</organism>
<proteinExistence type="predicted"/>
<name>A0A6B0UF62_IXORI</name>
<feature type="compositionally biased region" description="Low complexity" evidence="1">
    <location>
        <begin position="27"/>
        <end position="42"/>
    </location>
</feature>